<sequence length="61" mass="7181">MRLNVNILEYILFKNSTNLFLSDYILHYYKCSYINRFGIVELSETQPTNSPSVPYKSSKAR</sequence>
<gene>
    <name evidence="1" type="ORF">GCM10023338_15670</name>
</gene>
<dbReference type="Proteomes" id="UP001500631">
    <property type="component" value="Unassembled WGS sequence"/>
</dbReference>
<comment type="caution">
    <text evidence="1">The sequence shown here is derived from an EMBL/GenBank/DDBJ whole genome shotgun (WGS) entry which is preliminary data.</text>
</comment>
<organism evidence="1 2">
    <name type="scientific">Wohlfahrtiimonas larvae</name>
    <dbReference type="NCBI Taxonomy" id="1157986"/>
    <lineage>
        <taxon>Bacteria</taxon>
        <taxon>Pseudomonadati</taxon>
        <taxon>Pseudomonadota</taxon>
        <taxon>Gammaproteobacteria</taxon>
        <taxon>Cardiobacteriales</taxon>
        <taxon>Ignatzschineriaceae</taxon>
        <taxon>Wohlfahrtiimonas</taxon>
    </lineage>
</organism>
<dbReference type="EMBL" id="BAABKE010000005">
    <property type="protein sequence ID" value="GAA5100737.1"/>
    <property type="molecule type" value="Genomic_DNA"/>
</dbReference>
<name>A0ABP9MUK1_9GAMM</name>
<evidence type="ECO:0000313" key="1">
    <source>
        <dbReference type="EMBL" id="GAA5100737.1"/>
    </source>
</evidence>
<keyword evidence="2" id="KW-1185">Reference proteome</keyword>
<evidence type="ECO:0000313" key="2">
    <source>
        <dbReference type="Proteomes" id="UP001500631"/>
    </source>
</evidence>
<reference evidence="2" key="1">
    <citation type="journal article" date="2019" name="Int. J. Syst. Evol. Microbiol.">
        <title>The Global Catalogue of Microorganisms (GCM) 10K type strain sequencing project: providing services to taxonomists for standard genome sequencing and annotation.</title>
        <authorList>
            <consortium name="The Broad Institute Genomics Platform"/>
            <consortium name="The Broad Institute Genome Sequencing Center for Infectious Disease"/>
            <person name="Wu L."/>
            <person name="Ma J."/>
        </authorList>
    </citation>
    <scope>NUCLEOTIDE SEQUENCE [LARGE SCALE GENOMIC DNA]</scope>
    <source>
        <strain evidence="2">JCM 18424</strain>
    </source>
</reference>
<accession>A0ABP9MUK1</accession>
<proteinExistence type="predicted"/>
<protein>
    <submittedName>
        <fullName evidence="1">Uncharacterized protein</fullName>
    </submittedName>
</protein>